<dbReference type="Proteomes" id="UP001589733">
    <property type="component" value="Unassembled WGS sequence"/>
</dbReference>
<dbReference type="RefSeq" id="WP_380006240.1">
    <property type="nucleotide sequence ID" value="NZ_JBHLYR010000014.1"/>
</dbReference>
<comment type="caution">
    <text evidence="2">The sequence shown here is derived from an EMBL/GenBank/DDBJ whole genome shotgun (WGS) entry which is preliminary data.</text>
</comment>
<evidence type="ECO:0000313" key="3">
    <source>
        <dbReference type="Proteomes" id="UP001589733"/>
    </source>
</evidence>
<protein>
    <submittedName>
        <fullName evidence="2">NAD(P)-binding domain-containing protein</fullName>
    </submittedName>
</protein>
<dbReference type="Pfam" id="PF03446">
    <property type="entry name" value="NAD_binding_2"/>
    <property type="match status" value="1"/>
</dbReference>
<dbReference type="InterPro" id="IPR006115">
    <property type="entry name" value="6PGDH_NADP-bd"/>
</dbReference>
<gene>
    <name evidence="2" type="ORF">ACFFLM_05185</name>
</gene>
<dbReference type="Gene3D" id="3.40.50.720">
    <property type="entry name" value="NAD(P)-binding Rossmann-like Domain"/>
    <property type="match status" value="1"/>
</dbReference>
<keyword evidence="3" id="KW-1185">Reference proteome</keyword>
<reference evidence="2 3" key="1">
    <citation type="submission" date="2024-09" db="EMBL/GenBank/DDBJ databases">
        <authorList>
            <person name="Sun Q."/>
            <person name="Mori K."/>
        </authorList>
    </citation>
    <scope>NUCLEOTIDE SEQUENCE [LARGE SCALE GENOMIC DNA]</scope>
    <source>
        <strain evidence="2 3">JCM 13503</strain>
    </source>
</reference>
<dbReference type="SUPFAM" id="SSF51735">
    <property type="entry name" value="NAD(P)-binding Rossmann-fold domains"/>
    <property type="match status" value="1"/>
</dbReference>
<feature type="domain" description="6-phosphogluconate dehydrogenase NADP-binding" evidence="1">
    <location>
        <begin position="8"/>
        <end position="40"/>
    </location>
</feature>
<organism evidence="2 3">
    <name type="scientific">Deinococcus oregonensis</name>
    <dbReference type="NCBI Taxonomy" id="1805970"/>
    <lineage>
        <taxon>Bacteria</taxon>
        <taxon>Thermotogati</taxon>
        <taxon>Deinococcota</taxon>
        <taxon>Deinococci</taxon>
        <taxon>Deinococcales</taxon>
        <taxon>Deinococcaceae</taxon>
        <taxon>Deinococcus</taxon>
    </lineage>
</organism>
<accession>A0ABV6AXE5</accession>
<dbReference type="InterPro" id="IPR036291">
    <property type="entry name" value="NAD(P)-bd_dom_sf"/>
</dbReference>
<proteinExistence type="predicted"/>
<sequence length="78" mass="8484">MTSLQSLDVGFIGLGDQGCPMAQAITERGFPLHVWARRPRPTWVTDPRARVKGAFLEFGVPGFVAGESLLFTAEHLGD</sequence>
<dbReference type="EMBL" id="JBHLYR010000014">
    <property type="protein sequence ID" value="MFB9991370.1"/>
    <property type="molecule type" value="Genomic_DNA"/>
</dbReference>
<name>A0ABV6AXE5_9DEIO</name>
<evidence type="ECO:0000259" key="1">
    <source>
        <dbReference type="Pfam" id="PF03446"/>
    </source>
</evidence>
<evidence type="ECO:0000313" key="2">
    <source>
        <dbReference type="EMBL" id="MFB9991370.1"/>
    </source>
</evidence>